<dbReference type="InterPro" id="IPR041846">
    <property type="entry name" value="ENL_dom"/>
</dbReference>
<dbReference type="PROSITE" id="PS51485">
    <property type="entry name" value="PHYTOCYANIN"/>
    <property type="match status" value="1"/>
</dbReference>
<evidence type="ECO:0000256" key="4">
    <source>
        <dbReference type="ARBA" id="ARBA00023136"/>
    </source>
</evidence>
<evidence type="ECO:0000256" key="6">
    <source>
        <dbReference type="ARBA" id="ARBA00023180"/>
    </source>
</evidence>
<evidence type="ECO:0000256" key="8">
    <source>
        <dbReference type="ARBA" id="ARBA00035011"/>
    </source>
</evidence>
<dbReference type="GO" id="GO:0098552">
    <property type="term" value="C:side of membrane"/>
    <property type="evidence" value="ECO:0007669"/>
    <property type="project" value="UniProtKB-KW"/>
</dbReference>
<comment type="subcellular location">
    <subcellularLocation>
        <location evidence="9">Endomembrane system</location>
        <topology evidence="9">Lipid-anchor</topology>
    </subcellularLocation>
    <subcellularLocation>
        <location evidence="1">Membrane</location>
        <topology evidence="1">Lipid-anchor</topology>
        <topology evidence="1">GPI-anchor</topology>
    </subcellularLocation>
</comment>
<keyword evidence="15" id="KW-1185">Reference proteome</keyword>
<dbReference type="CDD" id="cd11019">
    <property type="entry name" value="OsENODL1_like"/>
    <property type="match status" value="1"/>
</dbReference>
<evidence type="ECO:0000259" key="13">
    <source>
        <dbReference type="PROSITE" id="PS51485"/>
    </source>
</evidence>
<keyword evidence="6" id="KW-0325">Glycoprotein</keyword>
<name>A0A200PQ91_MACCD</name>
<dbReference type="PANTHER" id="PTHR33021">
    <property type="entry name" value="BLUE COPPER PROTEIN"/>
    <property type="match status" value="1"/>
</dbReference>
<dbReference type="AlphaFoldDB" id="A0A200PQ91"/>
<keyword evidence="5" id="KW-1015">Disulfide bond</keyword>
<feature type="transmembrane region" description="Helical" evidence="11">
    <location>
        <begin position="304"/>
        <end position="324"/>
    </location>
</feature>
<evidence type="ECO:0000313" key="14">
    <source>
        <dbReference type="EMBL" id="OVA00384.1"/>
    </source>
</evidence>
<keyword evidence="11" id="KW-1133">Transmembrane helix</keyword>
<dbReference type="InParanoid" id="A0A200PQ91"/>
<dbReference type="Gene3D" id="2.60.40.420">
    <property type="entry name" value="Cupredoxins - blue copper proteins"/>
    <property type="match status" value="1"/>
</dbReference>
<feature type="compositionally biased region" description="Pro residues" evidence="10">
    <location>
        <begin position="132"/>
        <end position="176"/>
    </location>
</feature>
<dbReference type="InterPro" id="IPR003245">
    <property type="entry name" value="Phytocyanin_dom"/>
</dbReference>
<feature type="chain" id="PRO_5013075037" evidence="12">
    <location>
        <begin position="24"/>
        <end position="328"/>
    </location>
</feature>
<evidence type="ECO:0000313" key="15">
    <source>
        <dbReference type="Proteomes" id="UP000195402"/>
    </source>
</evidence>
<evidence type="ECO:0000256" key="1">
    <source>
        <dbReference type="ARBA" id="ARBA00004589"/>
    </source>
</evidence>
<feature type="signal peptide" evidence="12">
    <location>
        <begin position="1"/>
        <end position="23"/>
    </location>
</feature>
<proteinExistence type="inferred from homology"/>
<protein>
    <submittedName>
        <fullName evidence="14">Plastocyanin-like</fullName>
    </submittedName>
</protein>
<dbReference type="InterPro" id="IPR008972">
    <property type="entry name" value="Cupredoxin"/>
</dbReference>
<evidence type="ECO:0000256" key="12">
    <source>
        <dbReference type="SAM" id="SignalP"/>
    </source>
</evidence>
<sequence>MEFQRFFSCLFVILMGFLYSSQAHNFYVGGKDGWVTTPSENFNHWAEKNRFQVNDSLVFKYKKGSDSVLVVSKEDYYSCNTKNPIKILDGGDSVFKFDRSGPFFFISGKDGNCAKGQKLIVVVLAVRHKNPPSTPSPVTQPPKSSPPPAQPPSVPSPIAQPPKTQPPSSAPSPATHPPKSQTPTSSPTPSPIANPPKSSSPSPSPIANPPKTSSPSPSPIANPPKTSSPSPSPIAYPPKSSSPSPSPIAHPPKTSSPSPSPVSSPPTSMVSPAPEPAAAADSPSNSTTSDVTAPAPVPSSSPALITYSSIGFVFVSVILGSLFVGGSF</sequence>
<evidence type="ECO:0000256" key="5">
    <source>
        <dbReference type="ARBA" id="ARBA00023157"/>
    </source>
</evidence>
<dbReference type="InterPro" id="IPR039391">
    <property type="entry name" value="Phytocyanin-like"/>
</dbReference>
<evidence type="ECO:0000256" key="11">
    <source>
        <dbReference type="SAM" id="Phobius"/>
    </source>
</evidence>
<dbReference type="FunFam" id="2.60.40.420:FF:000010">
    <property type="entry name" value="Early nodulin-like protein 1"/>
    <property type="match status" value="1"/>
</dbReference>
<evidence type="ECO:0000256" key="10">
    <source>
        <dbReference type="SAM" id="MobiDB-lite"/>
    </source>
</evidence>
<dbReference type="Proteomes" id="UP000195402">
    <property type="component" value="Unassembled WGS sequence"/>
</dbReference>
<organism evidence="14 15">
    <name type="scientific">Macleaya cordata</name>
    <name type="common">Five-seeded plume-poppy</name>
    <name type="synonym">Bocconia cordata</name>
    <dbReference type="NCBI Taxonomy" id="56857"/>
    <lineage>
        <taxon>Eukaryota</taxon>
        <taxon>Viridiplantae</taxon>
        <taxon>Streptophyta</taxon>
        <taxon>Embryophyta</taxon>
        <taxon>Tracheophyta</taxon>
        <taxon>Spermatophyta</taxon>
        <taxon>Magnoliopsida</taxon>
        <taxon>Ranunculales</taxon>
        <taxon>Papaveraceae</taxon>
        <taxon>Papaveroideae</taxon>
        <taxon>Macleaya</taxon>
    </lineage>
</organism>
<keyword evidence="4 11" id="KW-0472">Membrane</keyword>
<dbReference type="SUPFAM" id="SSF49503">
    <property type="entry name" value="Cupredoxins"/>
    <property type="match status" value="1"/>
</dbReference>
<comment type="similarity">
    <text evidence="8">Belongs to the early nodulin-like (ENODL) family.</text>
</comment>
<feature type="region of interest" description="Disordered" evidence="10">
    <location>
        <begin position="131"/>
        <end position="300"/>
    </location>
</feature>
<dbReference type="GO" id="GO:0012505">
    <property type="term" value="C:endomembrane system"/>
    <property type="evidence" value="ECO:0007669"/>
    <property type="project" value="UniProtKB-SubCell"/>
</dbReference>
<dbReference type="STRING" id="56857.A0A200PQ91"/>
<keyword evidence="7" id="KW-0449">Lipoprotein</keyword>
<reference evidence="14 15" key="1">
    <citation type="journal article" date="2017" name="Mol. Plant">
        <title>The Genome of Medicinal Plant Macleaya cordata Provides New Insights into Benzylisoquinoline Alkaloids Metabolism.</title>
        <authorList>
            <person name="Liu X."/>
            <person name="Liu Y."/>
            <person name="Huang P."/>
            <person name="Ma Y."/>
            <person name="Qing Z."/>
            <person name="Tang Q."/>
            <person name="Cao H."/>
            <person name="Cheng P."/>
            <person name="Zheng Y."/>
            <person name="Yuan Z."/>
            <person name="Zhou Y."/>
            <person name="Liu J."/>
            <person name="Tang Z."/>
            <person name="Zhuo Y."/>
            <person name="Zhang Y."/>
            <person name="Yu L."/>
            <person name="Huang J."/>
            <person name="Yang P."/>
            <person name="Peng Q."/>
            <person name="Zhang J."/>
            <person name="Jiang W."/>
            <person name="Zhang Z."/>
            <person name="Lin K."/>
            <person name="Ro D.K."/>
            <person name="Chen X."/>
            <person name="Xiong X."/>
            <person name="Shang Y."/>
            <person name="Huang S."/>
            <person name="Zeng J."/>
        </authorList>
    </citation>
    <scope>NUCLEOTIDE SEQUENCE [LARGE SCALE GENOMIC DNA]</scope>
    <source>
        <strain evidence="15">cv. BLH2017</strain>
        <tissue evidence="14">Root</tissue>
    </source>
</reference>
<dbReference type="PANTHER" id="PTHR33021:SF185">
    <property type="entry name" value="EARLY NODULIN-LIKE PROTEIN 3-RELATED"/>
    <property type="match status" value="1"/>
</dbReference>
<comment type="caution">
    <text evidence="14">The sequence shown here is derived from an EMBL/GenBank/DDBJ whole genome shotgun (WGS) entry which is preliminary data.</text>
</comment>
<keyword evidence="3 12" id="KW-0732">Signal</keyword>
<gene>
    <name evidence="14" type="ORF">BVC80_1183g88</name>
</gene>
<feature type="compositionally biased region" description="Low complexity" evidence="10">
    <location>
        <begin position="265"/>
        <end position="300"/>
    </location>
</feature>
<keyword evidence="11" id="KW-0812">Transmembrane</keyword>
<dbReference type="GO" id="GO:0009055">
    <property type="term" value="F:electron transfer activity"/>
    <property type="evidence" value="ECO:0007669"/>
    <property type="project" value="InterPro"/>
</dbReference>
<dbReference type="PRINTS" id="PR01217">
    <property type="entry name" value="PRICHEXTENSN"/>
</dbReference>
<evidence type="ECO:0000256" key="3">
    <source>
        <dbReference type="ARBA" id="ARBA00022729"/>
    </source>
</evidence>
<evidence type="ECO:0000256" key="2">
    <source>
        <dbReference type="ARBA" id="ARBA00022622"/>
    </source>
</evidence>
<accession>A0A200PQ91</accession>
<dbReference type="OMA" id="AWNAPSS"/>
<dbReference type="EMBL" id="MVGT01004338">
    <property type="protein sequence ID" value="OVA00384.1"/>
    <property type="molecule type" value="Genomic_DNA"/>
</dbReference>
<dbReference type="OrthoDB" id="959565at2759"/>
<keyword evidence="2" id="KW-0336">GPI-anchor</keyword>
<evidence type="ECO:0000256" key="9">
    <source>
        <dbReference type="ARBA" id="ARBA00037868"/>
    </source>
</evidence>
<dbReference type="Pfam" id="PF02298">
    <property type="entry name" value="Cu_bind_like"/>
    <property type="match status" value="1"/>
</dbReference>
<dbReference type="GO" id="GO:0005886">
    <property type="term" value="C:plasma membrane"/>
    <property type="evidence" value="ECO:0007669"/>
    <property type="project" value="TreeGrafter"/>
</dbReference>
<feature type="domain" description="Phytocyanin" evidence="13">
    <location>
        <begin position="24"/>
        <end position="125"/>
    </location>
</feature>
<evidence type="ECO:0000256" key="7">
    <source>
        <dbReference type="ARBA" id="ARBA00023288"/>
    </source>
</evidence>